<dbReference type="Proteomes" id="UP001289581">
    <property type="component" value="Unassembled WGS sequence"/>
</dbReference>
<sequence length="121" mass="13429">MADKKTTDNRKRLALERIKVKTDAAMSTVKNNPKPVDGTPRTQAADSNTSGMEGFTKDLSDAWQSKKADEFEADITSNVKDIRDQWDTVSNNMKSALSETSPNAKVPVDSIEADKKWDRVP</sequence>
<dbReference type="RefSeq" id="WP_322912517.1">
    <property type="nucleotide sequence ID" value="NZ_JAXBCZ010000001.1"/>
</dbReference>
<feature type="region of interest" description="Disordered" evidence="1">
    <location>
        <begin position="93"/>
        <end position="121"/>
    </location>
</feature>
<gene>
    <name evidence="2" type="ORF">QU665_08485</name>
</gene>
<feature type="compositionally biased region" description="Basic and acidic residues" evidence="1">
    <location>
        <begin position="112"/>
        <end position="121"/>
    </location>
</feature>
<feature type="compositionally biased region" description="Polar residues" evidence="1">
    <location>
        <begin position="40"/>
        <end position="51"/>
    </location>
</feature>
<dbReference type="EMBL" id="JAXBCZ010000001">
    <property type="protein sequence ID" value="MEA1305099.1"/>
    <property type="molecule type" value="Genomic_DNA"/>
</dbReference>
<accession>A0AAW9KSM2</accession>
<organism evidence="2 3">
    <name type="scientific">Actinomyces oris</name>
    <dbReference type="NCBI Taxonomy" id="544580"/>
    <lineage>
        <taxon>Bacteria</taxon>
        <taxon>Bacillati</taxon>
        <taxon>Actinomycetota</taxon>
        <taxon>Actinomycetes</taxon>
        <taxon>Actinomycetales</taxon>
        <taxon>Actinomycetaceae</taxon>
        <taxon>Actinomyces</taxon>
    </lineage>
</organism>
<name>A0AAW9KSM2_9ACTO</name>
<feature type="compositionally biased region" description="Polar residues" evidence="1">
    <location>
        <begin position="93"/>
        <end position="103"/>
    </location>
</feature>
<feature type="region of interest" description="Disordered" evidence="1">
    <location>
        <begin position="24"/>
        <end position="56"/>
    </location>
</feature>
<evidence type="ECO:0000313" key="3">
    <source>
        <dbReference type="Proteomes" id="UP001289581"/>
    </source>
</evidence>
<proteinExistence type="predicted"/>
<keyword evidence="3" id="KW-1185">Reference proteome</keyword>
<comment type="caution">
    <text evidence="2">The sequence shown here is derived from an EMBL/GenBank/DDBJ whole genome shotgun (WGS) entry which is preliminary data.</text>
</comment>
<dbReference type="AlphaFoldDB" id="A0AAW9KSM2"/>
<protein>
    <submittedName>
        <fullName evidence="2">Uncharacterized protein</fullName>
    </submittedName>
</protein>
<reference evidence="2 3" key="1">
    <citation type="submission" date="2023-06" db="EMBL/GenBank/DDBJ databases">
        <title>Actinomyces orist ORNL 0101 HMT-893 genome.</title>
        <authorList>
            <person name="Johnston C.D."/>
            <person name="Chen T."/>
            <person name="Dewhirst F.E."/>
        </authorList>
    </citation>
    <scope>NUCLEOTIDE SEQUENCE [LARGE SCALE GENOMIC DNA]</scope>
    <source>
        <strain evidence="2 3">ORNL 0101</strain>
    </source>
</reference>
<evidence type="ECO:0000256" key="1">
    <source>
        <dbReference type="SAM" id="MobiDB-lite"/>
    </source>
</evidence>
<evidence type="ECO:0000313" key="2">
    <source>
        <dbReference type="EMBL" id="MEA1305099.1"/>
    </source>
</evidence>